<dbReference type="InterPro" id="IPR011917">
    <property type="entry name" value="ABC_transpr_lipidA"/>
</dbReference>
<feature type="transmembrane region" description="Helical" evidence="11">
    <location>
        <begin position="247"/>
        <end position="270"/>
    </location>
</feature>
<dbReference type="PROSITE" id="PS50893">
    <property type="entry name" value="ABC_TRANSPORTER_2"/>
    <property type="match status" value="1"/>
</dbReference>
<keyword evidence="9" id="KW-0445">Lipid transport</keyword>
<evidence type="ECO:0000256" key="11">
    <source>
        <dbReference type="SAM" id="Phobius"/>
    </source>
</evidence>
<dbReference type="SMART" id="SM00382">
    <property type="entry name" value="AAA"/>
    <property type="match status" value="1"/>
</dbReference>
<reference evidence="14 15" key="1">
    <citation type="journal article" date="2014" name="Genome Announc.">
        <title>Draft Genome Sequence of the Iron-Oxidizing, Acidophilic, and Halotolerant 'Thiobacillus prosperus' Type Strain DSM 5130.</title>
        <authorList>
            <person name="Ossandon F.J."/>
            <person name="Cardenas J.P."/>
            <person name="Corbett M."/>
            <person name="Quatrini R."/>
            <person name="Holmes D.S."/>
            <person name="Watkin E."/>
        </authorList>
    </citation>
    <scope>NUCLEOTIDE SEQUENCE [LARGE SCALE GENOMIC DNA]</scope>
    <source>
        <strain evidence="14 15">DSM 5130</strain>
    </source>
</reference>
<name>A0A1A6C8H2_9GAMM</name>
<dbReference type="SUPFAM" id="SSF90123">
    <property type="entry name" value="ABC transporter transmembrane region"/>
    <property type="match status" value="1"/>
</dbReference>
<feature type="domain" description="ABC transmembrane type-1" evidence="13">
    <location>
        <begin position="29"/>
        <end position="311"/>
    </location>
</feature>
<dbReference type="EMBL" id="JQSG02000001">
    <property type="protein sequence ID" value="OBS10867.1"/>
    <property type="molecule type" value="Genomic_DNA"/>
</dbReference>
<evidence type="ECO:0000313" key="14">
    <source>
        <dbReference type="EMBL" id="OBS10867.1"/>
    </source>
</evidence>
<dbReference type="FunFam" id="3.40.50.300:FF:000140">
    <property type="entry name" value="Lipid A export ATP-binding/permease protein MsbA"/>
    <property type="match status" value="1"/>
</dbReference>
<evidence type="ECO:0000259" key="13">
    <source>
        <dbReference type="PROSITE" id="PS50929"/>
    </source>
</evidence>
<feature type="transmembrane region" description="Helical" evidence="11">
    <location>
        <begin position="25"/>
        <end position="49"/>
    </location>
</feature>
<dbReference type="InterPro" id="IPR039421">
    <property type="entry name" value="Type_1_exporter"/>
</dbReference>
<dbReference type="SUPFAM" id="SSF52540">
    <property type="entry name" value="P-loop containing nucleoside triphosphate hydrolases"/>
    <property type="match status" value="1"/>
</dbReference>
<keyword evidence="2" id="KW-0813">Transport</keyword>
<dbReference type="InterPro" id="IPR011527">
    <property type="entry name" value="ABC1_TM_dom"/>
</dbReference>
<dbReference type="Pfam" id="PF00005">
    <property type="entry name" value="ABC_tran"/>
    <property type="match status" value="1"/>
</dbReference>
<evidence type="ECO:0000256" key="6">
    <source>
        <dbReference type="ARBA" id="ARBA00022840"/>
    </source>
</evidence>
<dbReference type="Gene3D" id="3.40.50.300">
    <property type="entry name" value="P-loop containing nucleotide triphosphate hydrolases"/>
    <property type="match status" value="1"/>
</dbReference>
<keyword evidence="7" id="KW-1278">Translocase</keyword>
<dbReference type="GO" id="GO:0005886">
    <property type="term" value="C:plasma membrane"/>
    <property type="evidence" value="ECO:0007669"/>
    <property type="project" value="UniProtKB-SubCell"/>
</dbReference>
<dbReference type="PANTHER" id="PTHR43394">
    <property type="entry name" value="ATP-DEPENDENT PERMEASE MDL1, MITOCHONDRIAL"/>
    <property type="match status" value="1"/>
</dbReference>
<dbReference type="InterPro" id="IPR017871">
    <property type="entry name" value="ABC_transporter-like_CS"/>
</dbReference>
<keyword evidence="5" id="KW-0547">Nucleotide-binding</keyword>
<keyword evidence="8 11" id="KW-1133">Transmembrane helix</keyword>
<dbReference type="Gene3D" id="1.20.1560.10">
    <property type="entry name" value="ABC transporter type 1, transmembrane domain"/>
    <property type="match status" value="1"/>
</dbReference>
<gene>
    <name evidence="14" type="ORF">Thpro_020583</name>
</gene>
<accession>A0A1A6C8H2</accession>
<evidence type="ECO:0000256" key="8">
    <source>
        <dbReference type="ARBA" id="ARBA00022989"/>
    </source>
</evidence>
<dbReference type="CDD" id="cd18552">
    <property type="entry name" value="ABC_6TM_MsbA_like"/>
    <property type="match status" value="1"/>
</dbReference>
<dbReference type="Proteomes" id="UP000029273">
    <property type="component" value="Unassembled WGS sequence"/>
</dbReference>
<dbReference type="InterPro" id="IPR027417">
    <property type="entry name" value="P-loop_NTPase"/>
</dbReference>
<sequence>MAGKSQPVSGIGVYRRLLRESLQHWPYLLLAIVGMTLTAATQPAMAALMKPLLNGGFVERDMHAITWIPLALVGLYFVRGVASYVSAYFMAFVGTRVVMDLRERMFDRLLHMPVTFFDNASSGELLAKLTYNVEQVAGASTSSFTILVRDSITAIGLMIWVVYLSWQLSLVFLVLIPVIALIVKSVSGVFRRLSHGIQDVVGEVTHVSEEMIEGHRVVKLFGGIDYETRRFGEVNHRSRWLQLRSTAAQAASLPVMEFIASIGIAFIIYLATSGTLLESMNVGSFVSFVTAVLMLMEPLRRLAQINPTLQKGIAAGETIFELIDMPPERDSGTRRLERAAGRIEYRNVSFRYDAHKGDVLKGIDLHIAPGETVALVGRSGSGKSTLVNLLPRFYELEQGEILLDGIPIGELVLDSLRQQITYVGQQVTLFNDTIAANIAYGAQGGASRERIIEAARAAHAWEFIEQLPSGLDTLVGENGVLLSGGQRQRLAIARALLKDAPILILDEATSALDTESERHIQAALEVLVRGRTTLVIAHRLSTIESADRIVVMHQGEIVEIGNHRELIARDGVYARLHRMQFRDEPVSDPTEAGQDAAG</sequence>
<dbReference type="GO" id="GO:0034040">
    <property type="term" value="F:ATPase-coupled lipid transmembrane transporter activity"/>
    <property type="evidence" value="ECO:0007669"/>
    <property type="project" value="InterPro"/>
</dbReference>
<dbReference type="InterPro" id="IPR003593">
    <property type="entry name" value="AAA+_ATPase"/>
</dbReference>
<evidence type="ECO:0000256" key="3">
    <source>
        <dbReference type="ARBA" id="ARBA00022475"/>
    </source>
</evidence>
<comment type="caution">
    <text evidence="14">The sequence shown here is derived from an EMBL/GenBank/DDBJ whole genome shotgun (WGS) entry which is preliminary data.</text>
</comment>
<dbReference type="RefSeq" id="WP_052063999.1">
    <property type="nucleotide sequence ID" value="NZ_JQSG02000001.1"/>
</dbReference>
<evidence type="ECO:0000313" key="15">
    <source>
        <dbReference type="Proteomes" id="UP000029273"/>
    </source>
</evidence>
<feature type="transmembrane region" description="Helical" evidence="11">
    <location>
        <begin position="70"/>
        <end position="93"/>
    </location>
</feature>
<evidence type="ECO:0000256" key="7">
    <source>
        <dbReference type="ARBA" id="ARBA00022967"/>
    </source>
</evidence>
<evidence type="ECO:0000259" key="12">
    <source>
        <dbReference type="PROSITE" id="PS50893"/>
    </source>
</evidence>
<keyword evidence="6" id="KW-0067">ATP-binding</keyword>
<dbReference type="Pfam" id="PF00664">
    <property type="entry name" value="ABC_membrane"/>
    <property type="match status" value="1"/>
</dbReference>
<dbReference type="PROSITE" id="PS00211">
    <property type="entry name" value="ABC_TRANSPORTER_1"/>
    <property type="match status" value="1"/>
</dbReference>
<keyword evidence="10 11" id="KW-0472">Membrane</keyword>
<feature type="transmembrane region" description="Helical" evidence="11">
    <location>
        <begin position="276"/>
        <end position="296"/>
    </location>
</feature>
<dbReference type="GO" id="GO:0016887">
    <property type="term" value="F:ATP hydrolysis activity"/>
    <property type="evidence" value="ECO:0007669"/>
    <property type="project" value="InterPro"/>
</dbReference>
<dbReference type="NCBIfam" id="TIGR02203">
    <property type="entry name" value="MsbA_lipidA"/>
    <property type="match status" value="1"/>
</dbReference>
<evidence type="ECO:0000256" key="5">
    <source>
        <dbReference type="ARBA" id="ARBA00022741"/>
    </source>
</evidence>
<dbReference type="STRING" id="160660.BJI67_08195"/>
<protein>
    <submittedName>
        <fullName evidence="14">Lipid A export permease/ATP-binding protein MsbA</fullName>
    </submittedName>
</protein>
<dbReference type="InterPro" id="IPR036640">
    <property type="entry name" value="ABC1_TM_sf"/>
</dbReference>
<dbReference type="GO" id="GO:0005524">
    <property type="term" value="F:ATP binding"/>
    <property type="evidence" value="ECO:0007669"/>
    <property type="project" value="UniProtKB-KW"/>
</dbReference>
<feature type="transmembrane region" description="Helical" evidence="11">
    <location>
        <begin position="157"/>
        <end position="183"/>
    </location>
</feature>
<dbReference type="GO" id="GO:0015421">
    <property type="term" value="F:ABC-type oligopeptide transporter activity"/>
    <property type="evidence" value="ECO:0007669"/>
    <property type="project" value="TreeGrafter"/>
</dbReference>
<evidence type="ECO:0000256" key="2">
    <source>
        <dbReference type="ARBA" id="ARBA00022448"/>
    </source>
</evidence>
<dbReference type="InterPro" id="IPR003439">
    <property type="entry name" value="ABC_transporter-like_ATP-bd"/>
</dbReference>
<feature type="domain" description="ABC transporter" evidence="12">
    <location>
        <begin position="343"/>
        <end position="579"/>
    </location>
</feature>
<keyword evidence="3" id="KW-1003">Cell membrane</keyword>
<evidence type="ECO:0000256" key="10">
    <source>
        <dbReference type="ARBA" id="ARBA00023136"/>
    </source>
</evidence>
<dbReference type="AlphaFoldDB" id="A0A1A6C8H2"/>
<keyword evidence="15" id="KW-1185">Reference proteome</keyword>
<proteinExistence type="predicted"/>
<dbReference type="OrthoDB" id="6336411at2"/>
<keyword evidence="4 11" id="KW-0812">Transmembrane</keyword>
<comment type="subcellular location">
    <subcellularLocation>
        <location evidence="1">Cell membrane</location>
        <topology evidence="1">Multi-pass membrane protein</topology>
    </subcellularLocation>
</comment>
<evidence type="ECO:0000256" key="4">
    <source>
        <dbReference type="ARBA" id="ARBA00022692"/>
    </source>
</evidence>
<evidence type="ECO:0000256" key="9">
    <source>
        <dbReference type="ARBA" id="ARBA00023055"/>
    </source>
</evidence>
<evidence type="ECO:0000256" key="1">
    <source>
        <dbReference type="ARBA" id="ARBA00004651"/>
    </source>
</evidence>
<organism evidence="14 15">
    <name type="scientific">Acidihalobacter prosperus</name>
    <dbReference type="NCBI Taxonomy" id="160660"/>
    <lineage>
        <taxon>Bacteria</taxon>
        <taxon>Pseudomonadati</taxon>
        <taxon>Pseudomonadota</taxon>
        <taxon>Gammaproteobacteria</taxon>
        <taxon>Chromatiales</taxon>
        <taxon>Ectothiorhodospiraceae</taxon>
        <taxon>Acidihalobacter</taxon>
    </lineage>
</organism>
<dbReference type="PANTHER" id="PTHR43394:SF1">
    <property type="entry name" value="ATP-BINDING CASSETTE SUB-FAMILY B MEMBER 10, MITOCHONDRIAL"/>
    <property type="match status" value="1"/>
</dbReference>
<dbReference type="PROSITE" id="PS50929">
    <property type="entry name" value="ABC_TM1F"/>
    <property type="match status" value="1"/>
</dbReference>